<dbReference type="AlphaFoldDB" id="A0A3G8YGT7"/>
<organism evidence="2 3">
    <name type="scientific">Deinococcus psychrotolerans</name>
    <dbReference type="NCBI Taxonomy" id="2489213"/>
    <lineage>
        <taxon>Bacteria</taxon>
        <taxon>Thermotogati</taxon>
        <taxon>Deinococcota</taxon>
        <taxon>Deinococci</taxon>
        <taxon>Deinococcales</taxon>
        <taxon>Deinococcaceae</taxon>
        <taxon>Deinococcus</taxon>
    </lineage>
</organism>
<evidence type="ECO:0000259" key="1">
    <source>
        <dbReference type="PROSITE" id="PS01124"/>
    </source>
</evidence>
<dbReference type="GO" id="GO:0003700">
    <property type="term" value="F:DNA-binding transcription factor activity"/>
    <property type="evidence" value="ECO:0007669"/>
    <property type="project" value="InterPro"/>
</dbReference>
<proteinExistence type="predicted"/>
<dbReference type="Proteomes" id="UP000276417">
    <property type="component" value="Chromosome 2"/>
</dbReference>
<dbReference type="EMBL" id="CP034184">
    <property type="protein sequence ID" value="AZI44050.1"/>
    <property type="molecule type" value="Genomic_DNA"/>
</dbReference>
<sequence length="164" mass="18351">MTFRLGVFLPSLPPTHLLDRHATLSTTGESFWLHDRALPIPGAGDADAFVERLVRLGLLRSEPIVESLLSNELIERSATVRTLQRRFLKATGLSQRAVLSIERAREAVARLQLGSSIPDVVHDLGYTDQPHLTRTLRHLTGRTPARIVREVWAHSPLSVRELES</sequence>
<protein>
    <submittedName>
        <fullName evidence="2">Helix-turn-helix domain-containing protein</fullName>
    </submittedName>
</protein>
<evidence type="ECO:0000313" key="2">
    <source>
        <dbReference type="EMBL" id="AZI44050.1"/>
    </source>
</evidence>
<dbReference type="Pfam" id="PF12833">
    <property type="entry name" value="HTH_18"/>
    <property type="match status" value="1"/>
</dbReference>
<dbReference type="SMART" id="SM00342">
    <property type="entry name" value="HTH_ARAC"/>
    <property type="match status" value="1"/>
</dbReference>
<dbReference type="GO" id="GO:0043565">
    <property type="term" value="F:sequence-specific DNA binding"/>
    <property type="evidence" value="ECO:0007669"/>
    <property type="project" value="InterPro"/>
</dbReference>
<dbReference type="RefSeq" id="WP_124873330.1">
    <property type="nucleotide sequence ID" value="NZ_CP034184.1"/>
</dbReference>
<reference evidence="2 3" key="1">
    <citation type="submission" date="2018-11" db="EMBL/GenBank/DDBJ databases">
        <title>Deinococcus shelandsis sp. nov., isolated from South Shetland Islands soil of Antarctica.</title>
        <authorList>
            <person name="Tian J."/>
        </authorList>
    </citation>
    <scope>NUCLEOTIDE SEQUENCE [LARGE SCALE GENOMIC DNA]</scope>
    <source>
        <strain evidence="2 3">S14-83T</strain>
    </source>
</reference>
<dbReference type="PROSITE" id="PS01124">
    <property type="entry name" value="HTH_ARAC_FAMILY_2"/>
    <property type="match status" value="1"/>
</dbReference>
<dbReference type="Gene3D" id="1.10.10.60">
    <property type="entry name" value="Homeodomain-like"/>
    <property type="match status" value="1"/>
</dbReference>
<dbReference type="OrthoDB" id="2559672at2"/>
<gene>
    <name evidence="2" type="ORF">EHF33_14110</name>
</gene>
<accession>A0A3G8YGT7</accession>
<keyword evidence="3" id="KW-1185">Reference proteome</keyword>
<evidence type="ECO:0000313" key="3">
    <source>
        <dbReference type="Proteomes" id="UP000276417"/>
    </source>
</evidence>
<dbReference type="InterPro" id="IPR018060">
    <property type="entry name" value="HTH_AraC"/>
</dbReference>
<name>A0A3G8YGT7_9DEIO</name>
<dbReference type="KEGG" id="dph:EHF33_14110"/>
<feature type="domain" description="HTH araC/xylS-type" evidence="1">
    <location>
        <begin position="79"/>
        <end position="150"/>
    </location>
</feature>